<sequence length="802" mass="86744">MGNTESTPSDLHDNYLAVLKSIETRLGKSATSESSRRRASGAGGWSRAARKQSEETRPPSGSRERASSRPCKSGSKLDKSASALSSKSFADGNQRCSSESLGSKKRGKELAHRRQDTLPHSDDEKKSSAKSTEGRRGHDAKRQTGSSASGVNESTAAGSDWEDSAVNDFAEENECVVPSPVHFKLETKDSGVKGRSPRLFPCESELPSITDLDDEETQAGGMDARESAPETPSAFAEGAEAQERARKNSVSKKEAKTRIASSRGDKHARHSGEQKAESLEREQASGSERGSPQKKPSRGLSCSEARRSSAKNSASLTNGRKKERQPQALCAEEVGLSSAAGTGVRKKGSKELTAEKGGSAAAAQFEGFSPYSPSYAFDAPTPPIKATTTGRTEARASCRGGGRGDGGSAGPEEDADSYIYGQERNHFPFLDEPALSLLVPFLFGKSLAACMAVCPHWFMRINRAMERMCADVTDGFAKMYANYLKLWGGAVKLQPLQTADDDGVRVDWVIFAKVLPRCAGNILDIGYTYSYIPERASSPGGLDYEDRALGRSRSRGGRGRRDSGRMWSSSGHEEGVILSPNGQPCPANSSSRSFTVSYAFATSPANSSRTLWIHRDMCRFHGDETGVAAMGSVARVCVGDFLEVAVSVFSGGGRVALDRVCWLPPVQERRRDSAPSRGIFSREACPLERGAPDWLPLDQFRVMTTERLKDADDFSPHLRHIHTEFFGMDVAVRKSTYRAVRQGSLGATACRCWGFPCEVLPQGVPIVCPLTRRGLQHDRFLSVQLREGDVVDYYLSQGGANV</sequence>
<comment type="caution">
    <text evidence="2">The sequence shown here is derived from an EMBL/GenBank/DDBJ whole genome shotgun (WGS) entry which is preliminary data.</text>
</comment>
<dbReference type="OrthoDB" id="407343at2759"/>
<dbReference type="EMBL" id="NWUJ01000007">
    <property type="protein sequence ID" value="PFH34091.1"/>
    <property type="molecule type" value="Genomic_DNA"/>
</dbReference>
<feature type="region of interest" description="Disordered" evidence="1">
    <location>
        <begin position="379"/>
        <end position="415"/>
    </location>
</feature>
<dbReference type="VEuPathDB" id="ToxoDB:BESB_072430"/>
<feature type="compositionally biased region" description="Polar residues" evidence="1">
    <location>
        <begin position="143"/>
        <end position="157"/>
    </location>
</feature>
<proteinExistence type="predicted"/>
<gene>
    <name evidence="2" type="ORF">BESB_072430</name>
</gene>
<feature type="compositionally biased region" description="Basic and acidic residues" evidence="1">
    <location>
        <begin position="51"/>
        <end position="67"/>
    </location>
</feature>
<dbReference type="Proteomes" id="UP000224006">
    <property type="component" value="Unassembled WGS sequence"/>
</dbReference>
<accession>A0A2A9MCQ2</accession>
<feature type="compositionally biased region" description="Basic and acidic residues" evidence="1">
    <location>
        <begin position="241"/>
        <end position="257"/>
    </location>
</feature>
<dbReference type="RefSeq" id="XP_029218100.1">
    <property type="nucleotide sequence ID" value="XM_029365616.1"/>
</dbReference>
<evidence type="ECO:0000256" key="1">
    <source>
        <dbReference type="SAM" id="MobiDB-lite"/>
    </source>
</evidence>
<evidence type="ECO:0000313" key="2">
    <source>
        <dbReference type="EMBL" id="PFH34091.1"/>
    </source>
</evidence>
<dbReference type="KEGG" id="bbes:BESB_072430"/>
<dbReference type="GeneID" id="40312169"/>
<name>A0A2A9MCQ2_BESBE</name>
<keyword evidence="3" id="KW-1185">Reference proteome</keyword>
<organism evidence="2 3">
    <name type="scientific">Besnoitia besnoiti</name>
    <name type="common">Apicomplexan protozoan</name>
    <dbReference type="NCBI Taxonomy" id="94643"/>
    <lineage>
        <taxon>Eukaryota</taxon>
        <taxon>Sar</taxon>
        <taxon>Alveolata</taxon>
        <taxon>Apicomplexa</taxon>
        <taxon>Conoidasida</taxon>
        <taxon>Coccidia</taxon>
        <taxon>Eucoccidiorida</taxon>
        <taxon>Eimeriorina</taxon>
        <taxon>Sarcocystidae</taxon>
        <taxon>Besnoitia</taxon>
    </lineage>
</organism>
<feature type="region of interest" description="Disordered" evidence="1">
    <location>
        <begin position="185"/>
        <end position="351"/>
    </location>
</feature>
<reference evidence="2 3" key="1">
    <citation type="submission" date="2017-09" db="EMBL/GenBank/DDBJ databases">
        <title>Genome sequencing of Besnoitia besnoiti strain Bb-Ger1.</title>
        <authorList>
            <person name="Schares G."/>
            <person name="Venepally P."/>
            <person name="Lorenzi H.A."/>
        </authorList>
    </citation>
    <scope>NUCLEOTIDE SEQUENCE [LARGE SCALE GENOMIC DNA]</scope>
    <source>
        <strain evidence="2 3">Bb-Ger1</strain>
    </source>
</reference>
<dbReference type="AlphaFoldDB" id="A0A2A9MCQ2"/>
<evidence type="ECO:0008006" key="4">
    <source>
        <dbReference type="Google" id="ProtNLM"/>
    </source>
</evidence>
<feature type="region of interest" description="Disordered" evidence="1">
    <location>
        <begin position="25"/>
        <end position="166"/>
    </location>
</feature>
<feature type="compositionally biased region" description="Basic and acidic residues" evidence="1">
    <location>
        <begin position="270"/>
        <end position="283"/>
    </location>
</feature>
<feature type="compositionally biased region" description="Gly residues" evidence="1">
    <location>
        <begin position="399"/>
        <end position="409"/>
    </location>
</feature>
<evidence type="ECO:0000313" key="3">
    <source>
        <dbReference type="Proteomes" id="UP000224006"/>
    </source>
</evidence>
<feature type="compositionally biased region" description="Basic and acidic residues" evidence="1">
    <location>
        <begin position="108"/>
        <end position="142"/>
    </location>
</feature>
<feature type="region of interest" description="Disordered" evidence="1">
    <location>
        <begin position="543"/>
        <end position="582"/>
    </location>
</feature>
<protein>
    <recommendedName>
        <fullName evidence="4">F-box domain-containing protein</fullName>
    </recommendedName>
</protein>